<comment type="caution">
    <text evidence="3">The sequence shown here is derived from an EMBL/GenBank/DDBJ whole genome shotgun (WGS) entry which is preliminary data.</text>
</comment>
<gene>
    <name evidence="3" type="ORF">GCM10009613_51060</name>
</gene>
<dbReference type="InterPro" id="IPR014729">
    <property type="entry name" value="Rossmann-like_a/b/a_fold"/>
</dbReference>
<proteinExistence type="predicted"/>
<evidence type="ECO:0000259" key="2">
    <source>
        <dbReference type="Pfam" id="PF02698"/>
    </source>
</evidence>
<dbReference type="EMBL" id="BAAAJK010000036">
    <property type="protein sequence ID" value="GAA1397843.1"/>
    <property type="molecule type" value="Genomic_DNA"/>
</dbReference>
<keyword evidence="1" id="KW-0472">Membrane</keyword>
<feature type="transmembrane region" description="Helical" evidence="1">
    <location>
        <begin position="29"/>
        <end position="48"/>
    </location>
</feature>
<reference evidence="3 4" key="1">
    <citation type="journal article" date="2019" name="Int. J. Syst. Evol. Microbiol.">
        <title>The Global Catalogue of Microorganisms (GCM) 10K type strain sequencing project: providing services to taxonomists for standard genome sequencing and annotation.</title>
        <authorList>
            <consortium name="The Broad Institute Genomics Platform"/>
            <consortium name="The Broad Institute Genome Sequencing Center for Infectious Disease"/>
            <person name="Wu L."/>
            <person name="Ma J."/>
        </authorList>
    </citation>
    <scope>NUCLEOTIDE SEQUENCE [LARGE SCALE GENOMIC DNA]</scope>
    <source>
        <strain evidence="3 4">JCM 11896</strain>
    </source>
</reference>
<feature type="transmembrane region" description="Helical" evidence="1">
    <location>
        <begin position="6"/>
        <end position="22"/>
    </location>
</feature>
<keyword evidence="1" id="KW-0812">Transmembrane</keyword>
<feature type="transmembrane region" description="Helical" evidence="1">
    <location>
        <begin position="315"/>
        <end position="333"/>
    </location>
</feature>
<dbReference type="CDD" id="cd06259">
    <property type="entry name" value="YdcF-like"/>
    <property type="match status" value="1"/>
</dbReference>
<feature type="transmembrane region" description="Helical" evidence="1">
    <location>
        <begin position="60"/>
        <end position="83"/>
    </location>
</feature>
<dbReference type="InterPro" id="IPR003848">
    <property type="entry name" value="DUF218"/>
</dbReference>
<dbReference type="Proteomes" id="UP001501414">
    <property type="component" value="Unassembled WGS sequence"/>
</dbReference>
<dbReference type="InterPro" id="IPR051599">
    <property type="entry name" value="Cell_Envelope_Assoc"/>
</dbReference>
<protein>
    <submittedName>
        <fullName evidence="3">YdcF family protein</fullName>
    </submittedName>
</protein>
<evidence type="ECO:0000313" key="4">
    <source>
        <dbReference type="Proteomes" id="UP001501414"/>
    </source>
</evidence>
<feature type="transmembrane region" description="Helical" evidence="1">
    <location>
        <begin position="95"/>
        <end position="117"/>
    </location>
</feature>
<dbReference type="PANTHER" id="PTHR30336:SF18">
    <property type="entry name" value="MEMBRANE PROTEIN"/>
    <property type="match status" value="1"/>
</dbReference>
<dbReference type="Gene3D" id="3.40.50.620">
    <property type="entry name" value="HUPs"/>
    <property type="match status" value="1"/>
</dbReference>
<organism evidence="3 4">
    <name type="scientific">Pseudonocardia kongjuensis</name>
    <dbReference type="NCBI Taxonomy" id="102227"/>
    <lineage>
        <taxon>Bacteria</taxon>
        <taxon>Bacillati</taxon>
        <taxon>Actinomycetota</taxon>
        <taxon>Actinomycetes</taxon>
        <taxon>Pseudonocardiales</taxon>
        <taxon>Pseudonocardiaceae</taxon>
        <taxon>Pseudonocardia</taxon>
    </lineage>
</organism>
<evidence type="ECO:0000313" key="3">
    <source>
        <dbReference type="EMBL" id="GAA1397843.1"/>
    </source>
</evidence>
<dbReference type="Pfam" id="PF02698">
    <property type="entry name" value="DUF218"/>
    <property type="match status" value="1"/>
</dbReference>
<evidence type="ECO:0000256" key="1">
    <source>
        <dbReference type="SAM" id="Phobius"/>
    </source>
</evidence>
<name>A0ABN1Y6U9_9PSEU</name>
<keyword evidence="4" id="KW-1185">Reference proteome</keyword>
<feature type="transmembrane region" description="Helical" evidence="1">
    <location>
        <begin position="123"/>
        <end position="147"/>
    </location>
</feature>
<sequence>MWVFYVVAACFGLAFVIGVVRDRRRFRNAVLLGLTAVCVGLGLIGEAYRLGPVAFDLFQFILLGTPALVVLVLAIFLILNGLVMVRREGRRLGNLLSLLAGLACLPVPFLPLIGAYLEENTLGVAAALAALLVVTYLGFLFCCYLGYSWLYGRIRPRPGFDFVVVLGSRLIGGRVPPLLASRLDRAAALWRAETERGNAPLIVTSGGQGPDEPVPEAHAMADHLVSAGVPADSVVREDRSMTTLENLGNSHAIMTERRPGYRCVVVTNNFHAFRAALMTRKAGVDGQVVGSRTAAYYWPSATIREFVAILVEHRIVNLVVLVALVWLGAMVTFR</sequence>
<keyword evidence="1" id="KW-1133">Transmembrane helix</keyword>
<accession>A0ABN1Y6U9</accession>
<feature type="domain" description="DUF218" evidence="2">
    <location>
        <begin position="161"/>
        <end position="307"/>
    </location>
</feature>
<dbReference type="RefSeq" id="WP_344026929.1">
    <property type="nucleotide sequence ID" value="NZ_BAAAJK010000036.1"/>
</dbReference>
<dbReference type="PANTHER" id="PTHR30336">
    <property type="entry name" value="INNER MEMBRANE PROTEIN, PROBABLE PERMEASE"/>
    <property type="match status" value="1"/>
</dbReference>